<evidence type="ECO:0000256" key="1">
    <source>
        <dbReference type="SAM" id="Phobius"/>
    </source>
</evidence>
<feature type="transmembrane region" description="Helical" evidence="1">
    <location>
        <begin position="119"/>
        <end position="142"/>
    </location>
</feature>
<keyword evidence="1" id="KW-0812">Transmembrane</keyword>
<comment type="caution">
    <text evidence="2">The sequence shown here is derived from an EMBL/GenBank/DDBJ whole genome shotgun (WGS) entry which is preliminary data.</text>
</comment>
<dbReference type="Proteomes" id="UP001501510">
    <property type="component" value="Unassembled WGS sequence"/>
</dbReference>
<evidence type="ECO:0000313" key="2">
    <source>
        <dbReference type="EMBL" id="GAA0742396.1"/>
    </source>
</evidence>
<keyword evidence="3" id="KW-1185">Reference proteome</keyword>
<name>A0ABP3UZ25_9CLOT</name>
<organism evidence="2 3">
    <name type="scientific">Clostridium oceanicum</name>
    <dbReference type="NCBI Taxonomy" id="1543"/>
    <lineage>
        <taxon>Bacteria</taxon>
        <taxon>Bacillati</taxon>
        <taxon>Bacillota</taxon>
        <taxon>Clostridia</taxon>
        <taxon>Eubacteriales</taxon>
        <taxon>Clostridiaceae</taxon>
        <taxon>Clostridium</taxon>
    </lineage>
</organism>
<feature type="transmembrane region" description="Helical" evidence="1">
    <location>
        <begin position="148"/>
        <end position="167"/>
    </location>
</feature>
<protein>
    <submittedName>
        <fullName evidence="2">Uncharacterized protein</fullName>
    </submittedName>
</protein>
<reference evidence="3" key="1">
    <citation type="journal article" date="2019" name="Int. J. Syst. Evol. Microbiol.">
        <title>The Global Catalogue of Microorganisms (GCM) 10K type strain sequencing project: providing services to taxonomists for standard genome sequencing and annotation.</title>
        <authorList>
            <consortium name="The Broad Institute Genomics Platform"/>
            <consortium name="The Broad Institute Genome Sequencing Center for Infectious Disease"/>
            <person name="Wu L."/>
            <person name="Ma J."/>
        </authorList>
    </citation>
    <scope>NUCLEOTIDE SEQUENCE [LARGE SCALE GENOMIC DNA]</scope>
    <source>
        <strain evidence="3">JCM 1407</strain>
    </source>
</reference>
<feature type="transmembrane region" description="Helical" evidence="1">
    <location>
        <begin position="53"/>
        <end position="69"/>
    </location>
</feature>
<feature type="transmembrane region" description="Helical" evidence="1">
    <location>
        <begin position="7"/>
        <end position="24"/>
    </location>
</feature>
<feature type="transmembrane region" description="Helical" evidence="1">
    <location>
        <begin position="81"/>
        <end position="99"/>
    </location>
</feature>
<gene>
    <name evidence="2" type="ORF">GCM10008906_24860</name>
</gene>
<dbReference type="RefSeq" id="WP_343761967.1">
    <property type="nucleotide sequence ID" value="NZ_BAAACG010000010.1"/>
</dbReference>
<accession>A0ABP3UZ25</accession>
<sequence length="174" mass="19885">MKKGLVISLRGFVDFIPLIFLWSMPNHKGILGAFISSFILLIIKGLKKDVGIMVKVVFIYLAIINILYFNFNIEGILKERYITSYGVMAAMSFVSIKMYRPFTMDISKKDYKAIKDSPLFIEMNIIISKIFGVTYLINTILSCFKKDFLSIISPILIIIPILASIILPRFMPEI</sequence>
<keyword evidence="1" id="KW-0472">Membrane</keyword>
<proteinExistence type="predicted"/>
<dbReference type="EMBL" id="BAAACG010000010">
    <property type="protein sequence ID" value="GAA0742396.1"/>
    <property type="molecule type" value="Genomic_DNA"/>
</dbReference>
<evidence type="ECO:0000313" key="3">
    <source>
        <dbReference type="Proteomes" id="UP001501510"/>
    </source>
</evidence>
<keyword evidence="1" id="KW-1133">Transmembrane helix</keyword>